<accession>A0A4P6MTP2</accession>
<evidence type="ECO:0000259" key="1">
    <source>
        <dbReference type="PROSITE" id="PS51199"/>
    </source>
</evidence>
<dbReference type="KEGG" id="jli:EXU32_08375"/>
<name>A0A4P6MTP2_9MICO</name>
<gene>
    <name evidence="2" type="ORF">EXU32_08375</name>
</gene>
<dbReference type="GO" id="GO:0006260">
    <property type="term" value="P:DNA replication"/>
    <property type="evidence" value="ECO:0007669"/>
    <property type="project" value="InterPro"/>
</dbReference>
<dbReference type="Proteomes" id="UP000290408">
    <property type="component" value="Chromosome"/>
</dbReference>
<dbReference type="OrthoDB" id="4872045at2"/>
<dbReference type="SUPFAM" id="SSF52540">
    <property type="entry name" value="P-loop containing nucleoside triphosphate hydrolases"/>
    <property type="match status" value="1"/>
</dbReference>
<dbReference type="GO" id="GO:0005524">
    <property type="term" value="F:ATP binding"/>
    <property type="evidence" value="ECO:0007669"/>
    <property type="project" value="InterPro"/>
</dbReference>
<feature type="domain" description="SF4 helicase" evidence="1">
    <location>
        <begin position="22"/>
        <end position="266"/>
    </location>
</feature>
<dbReference type="Gene3D" id="3.40.50.300">
    <property type="entry name" value="P-loop containing nucleotide triphosphate hydrolases"/>
    <property type="match status" value="1"/>
</dbReference>
<reference evidence="2 3" key="1">
    <citation type="submission" date="2019-02" db="EMBL/GenBank/DDBJ databases">
        <title>Genomic data mining of an Antarctic deep-sea actinobacterium, Janibacterlimosus P3-3-X1.</title>
        <authorList>
            <person name="Liao L."/>
            <person name="Chen B."/>
        </authorList>
    </citation>
    <scope>NUCLEOTIDE SEQUENCE [LARGE SCALE GENOMIC DNA]</scope>
    <source>
        <strain evidence="2 3">P3-3-X1</strain>
    </source>
</reference>
<dbReference type="AlphaFoldDB" id="A0A4P6MTP2"/>
<sequence>MELGVEAIGRVVSRLLGKTNAPVDRNMVIPTSLHDLDSLLAGGLRTGQTTVVAARSGDGASTFALGVARSAALHHQLPTVVIAPGAPESEVVMRLISAETHIPLQRLRRGDFDDSEAQRLREWEERITSKHLSVRAAKPPAGTLVDSVVAVMHEDDVRVVIVDSIATIGASAREDVASMAAWAREHHLALVLVTGALQPTTGEGGPPQLTELRDYDAVVDLVDAVLMLEQADPPQAIIHVVKHRYGPTGSVHVAHIAHCCSYANLP</sequence>
<proteinExistence type="predicted"/>
<dbReference type="GO" id="GO:0005829">
    <property type="term" value="C:cytosol"/>
    <property type="evidence" value="ECO:0007669"/>
    <property type="project" value="TreeGrafter"/>
</dbReference>
<protein>
    <recommendedName>
        <fullName evidence="1">SF4 helicase domain-containing protein</fullName>
    </recommendedName>
</protein>
<evidence type="ECO:0000313" key="2">
    <source>
        <dbReference type="EMBL" id="QBF46266.1"/>
    </source>
</evidence>
<dbReference type="PANTHER" id="PTHR30153:SF2">
    <property type="entry name" value="REPLICATIVE DNA HELICASE"/>
    <property type="match status" value="1"/>
</dbReference>
<evidence type="ECO:0000313" key="3">
    <source>
        <dbReference type="Proteomes" id="UP000290408"/>
    </source>
</evidence>
<dbReference type="PROSITE" id="PS51199">
    <property type="entry name" value="SF4_HELICASE"/>
    <property type="match status" value="1"/>
</dbReference>
<dbReference type="EMBL" id="CP036164">
    <property type="protein sequence ID" value="QBF46266.1"/>
    <property type="molecule type" value="Genomic_DNA"/>
</dbReference>
<dbReference type="Pfam" id="PF03796">
    <property type="entry name" value="DnaB_C"/>
    <property type="match status" value="1"/>
</dbReference>
<dbReference type="InterPro" id="IPR027417">
    <property type="entry name" value="P-loop_NTPase"/>
</dbReference>
<dbReference type="PANTHER" id="PTHR30153">
    <property type="entry name" value="REPLICATIVE DNA HELICASE DNAB"/>
    <property type="match status" value="1"/>
</dbReference>
<keyword evidence="3" id="KW-1185">Reference proteome</keyword>
<organism evidence="2 3">
    <name type="scientific">Janibacter limosus</name>
    <dbReference type="NCBI Taxonomy" id="53458"/>
    <lineage>
        <taxon>Bacteria</taxon>
        <taxon>Bacillati</taxon>
        <taxon>Actinomycetota</taxon>
        <taxon>Actinomycetes</taxon>
        <taxon>Micrococcales</taxon>
        <taxon>Intrasporangiaceae</taxon>
        <taxon>Janibacter</taxon>
    </lineage>
</organism>
<dbReference type="InterPro" id="IPR007694">
    <property type="entry name" value="DNA_helicase_DnaB-like_C"/>
</dbReference>
<dbReference type="RefSeq" id="WP_130629490.1">
    <property type="nucleotide sequence ID" value="NZ_CP036164.1"/>
</dbReference>
<dbReference type="GO" id="GO:0003678">
    <property type="term" value="F:DNA helicase activity"/>
    <property type="evidence" value="ECO:0007669"/>
    <property type="project" value="InterPro"/>
</dbReference>